<keyword evidence="3" id="KW-0804">Transcription</keyword>
<dbReference type="RefSeq" id="WP_332865785.1">
    <property type="nucleotide sequence ID" value="NZ_JBAFSM010000026.1"/>
</dbReference>
<dbReference type="Proteomes" id="UP001328733">
    <property type="component" value="Unassembled WGS sequence"/>
</dbReference>
<proteinExistence type="predicted"/>
<keyword evidence="1" id="KW-0805">Transcription regulation</keyword>
<dbReference type="Pfam" id="PF12833">
    <property type="entry name" value="HTH_18"/>
    <property type="match status" value="1"/>
</dbReference>
<accession>A0AAW9QTD4</accession>
<dbReference type="EMBL" id="JBAFSM010000026">
    <property type="protein sequence ID" value="MEG3438304.1"/>
    <property type="molecule type" value="Genomic_DNA"/>
</dbReference>
<comment type="caution">
    <text evidence="5">The sequence shown here is derived from an EMBL/GenBank/DDBJ whole genome shotgun (WGS) entry which is preliminary data.</text>
</comment>
<dbReference type="GO" id="GO:0005829">
    <property type="term" value="C:cytosol"/>
    <property type="evidence" value="ECO:0007669"/>
    <property type="project" value="TreeGrafter"/>
</dbReference>
<dbReference type="InterPro" id="IPR009057">
    <property type="entry name" value="Homeodomain-like_sf"/>
</dbReference>
<dbReference type="GO" id="GO:0000976">
    <property type="term" value="F:transcription cis-regulatory region binding"/>
    <property type="evidence" value="ECO:0007669"/>
    <property type="project" value="TreeGrafter"/>
</dbReference>
<dbReference type="PRINTS" id="PR00032">
    <property type="entry name" value="HTHARAC"/>
</dbReference>
<dbReference type="PANTHER" id="PTHR47894:SF4">
    <property type="entry name" value="HTH-TYPE TRANSCRIPTIONAL REGULATOR GADX"/>
    <property type="match status" value="1"/>
</dbReference>
<gene>
    <name evidence="5" type="ORF">V0288_14335</name>
</gene>
<organism evidence="5 6">
    <name type="scientific">Pannus brasiliensis CCIBt3594</name>
    <dbReference type="NCBI Taxonomy" id="1427578"/>
    <lineage>
        <taxon>Bacteria</taxon>
        <taxon>Bacillati</taxon>
        <taxon>Cyanobacteriota</taxon>
        <taxon>Cyanophyceae</taxon>
        <taxon>Oscillatoriophycideae</taxon>
        <taxon>Chroococcales</taxon>
        <taxon>Microcystaceae</taxon>
        <taxon>Pannus</taxon>
    </lineage>
</organism>
<dbReference type="AlphaFoldDB" id="A0AAW9QTD4"/>
<sequence length="363" mass="40425">MKSIPLVRVNTFTPFLAFLERLGSPIERWLEEVKISPFALEDPESLIPRHLGFQFLQKAARAEGIENLGLLVGRETSIATLGNFGRLVHGSLTLYDALTTIQTLMPVTNSGEIYRLANGGGIEGRTLDRARFSMYYTGDDLRCPHAEQFVLMQMLSLVNSAVGKEWRPSAIYLQTRQPKTVLDSDSFGGIPIQDGVGFTAIAFPRSLLSLQRRTALDSRAPNNPDIWKDLHASAPPQDLLGSLERAIVPLLRGGYPDIHLAAEIAGMSVRTLQRRLETEGLTYSRLVERARLRQAIRWLQDPSLQCLDISIELGYSAPPHFTRAFKRWTGLSPAEFRRYGAEKPDFFANFAEPTVSGNRGGSD</sequence>
<dbReference type="Pfam" id="PF12625">
    <property type="entry name" value="Arabinose_bd"/>
    <property type="match status" value="1"/>
</dbReference>
<evidence type="ECO:0000256" key="3">
    <source>
        <dbReference type="ARBA" id="ARBA00023163"/>
    </source>
</evidence>
<dbReference type="InterPro" id="IPR020449">
    <property type="entry name" value="Tscrpt_reg_AraC-type_HTH"/>
</dbReference>
<dbReference type="Gene3D" id="1.10.10.60">
    <property type="entry name" value="Homeodomain-like"/>
    <property type="match status" value="1"/>
</dbReference>
<evidence type="ECO:0000313" key="5">
    <source>
        <dbReference type="EMBL" id="MEG3438304.1"/>
    </source>
</evidence>
<dbReference type="GO" id="GO:0003700">
    <property type="term" value="F:DNA-binding transcription factor activity"/>
    <property type="evidence" value="ECO:0007669"/>
    <property type="project" value="InterPro"/>
</dbReference>
<feature type="domain" description="HTH araC/xylS-type" evidence="4">
    <location>
        <begin position="262"/>
        <end position="339"/>
    </location>
</feature>
<dbReference type="PANTHER" id="PTHR47894">
    <property type="entry name" value="HTH-TYPE TRANSCRIPTIONAL REGULATOR GADX"/>
    <property type="match status" value="1"/>
</dbReference>
<dbReference type="SUPFAM" id="SSF46689">
    <property type="entry name" value="Homeodomain-like"/>
    <property type="match status" value="1"/>
</dbReference>
<dbReference type="InterPro" id="IPR018060">
    <property type="entry name" value="HTH_AraC"/>
</dbReference>
<dbReference type="InterPro" id="IPR032687">
    <property type="entry name" value="AraC-type_N"/>
</dbReference>
<evidence type="ECO:0000259" key="4">
    <source>
        <dbReference type="PROSITE" id="PS01124"/>
    </source>
</evidence>
<reference evidence="5 6" key="1">
    <citation type="submission" date="2024-01" db="EMBL/GenBank/DDBJ databases">
        <title>Genomic insights into the taxonomy and metabolism of the cyanobacterium Pannus brasiliensis CCIBt3594.</title>
        <authorList>
            <person name="Machado M."/>
            <person name="Botero N.B."/>
            <person name="Andreote A.P.D."/>
            <person name="Feitosa A.M.T."/>
            <person name="Popin R."/>
            <person name="Sivonen K."/>
            <person name="Fiore M.F."/>
        </authorList>
    </citation>
    <scope>NUCLEOTIDE SEQUENCE [LARGE SCALE GENOMIC DNA]</scope>
    <source>
        <strain evidence="5 6">CCIBt3594</strain>
    </source>
</reference>
<dbReference type="PROSITE" id="PS01124">
    <property type="entry name" value="HTH_ARAC_FAMILY_2"/>
    <property type="match status" value="1"/>
</dbReference>
<name>A0AAW9QTD4_9CHRO</name>
<dbReference type="SMART" id="SM00342">
    <property type="entry name" value="HTH_ARAC"/>
    <property type="match status" value="1"/>
</dbReference>
<evidence type="ECO:0000256" key="2">
    <source>
        <dbReference type="ARBA" id="ARBA00023125"/>
    </source>
</evidence>
<protein>
    <submittedName>
        <fullName evidence="5">Helix-turn-helix domain-containing protein</fullName>
    </submittedName>
</protein>
<keyword evidence="6" id="KW-1185">Reference proteome</keyword>
<evidence type="ECO:0000256" key="1">
    <source>
        <dbReference type="ARBA" id="ARBA00023015"/>
    </source>
</evidence>
<evidence type="ECO:0000313" key="6">
    <source>
        <dbReference type="Proteomes" id="UP001328733"/>
    </source>
</evidence>
<keyword evidence="2" id="KW-0238">DNA-binding</keyword>